<organism evidence="1 2">
    <name type="scientific">Allacma fusca</name>
    <dbReference type="NCBI Taxonomy" id="39272"/>
    <lineage>
        <taxon>Eukaryota</taxon>
        <taxon>Metazoa</taxon>
        <taxon>Ecdysozoa</taxon>
        <taxon>Arthropoda</taxon>
        <taxon>Hexapoda</taxon>
        <taxon>Collembola</taxon>
        <taxon>Symphypleona</taxon>
        <taxon>Sminthuridae</taxon>
        <taxon>Allacma</taxon>
    </lineage>
</organism>
<dbReference type="EMBL" id="CAJVCH010110485">
    <property type="protein sequence ID" value="CAG7724524.1"/>
    <property type="molecule type" value="Genomic_DNA"/>
</dbReference>
<feature type="non-terminal residue" evidence="1">
    <location>
        <position position="32"/>
    </location>
</feature>
<evidence type="ECO:0000313" key="2">
    <source>
        <dbReference type="Proteomes" id="UP000708208"/>
    </source>
</evidence>
<keyword evidence="2" id="KW-1185">Reference proteome</keyword>
<protein>
    <submittedName>
        <fullName evidence="1">Uncharacterized protein</fullName>
    </submittedName>
</protein>
<dbReference type="AlphaFoldDB" id="A0A8J2KEC7"/>
<comment type="caution">
    <text evidence="1">The sequence shown here is derived from an EMBL/GenBank/DDBJ whole genome shotgun (WGS) entry which is preliminary data.</text>
</comment>
<sequence>AKHHNKIQDTKNIFCQNFHNVMVQELEYDRVC</sequence>
<proteinExistence type="predicted"/>
<evidence type="ECO:0000313" key="1">
    <source>
        <dbReference type="EMBL" id="CAG7724524.1"/>
    </source>
</evidence>
<reference evidence="1" key="1">
    <citation type="submission" date="2021-06" db="EMBL/GenBank/DDBJ databases">
        <authorList>
            <person name="Hodson N. C."/>
            <person name="Mongue J. A."/>
            <person name="Jaron S. K."/>
        </authorList>
    </citation>
    <scope>NUCLEOTIDE SEQUENCE</scope>
</reference>
<name>A0A8J2KEC7_9HEXA</name>
<dbReference type="Proteomes" id="UP000708208">
    <property type="component" value="Unassembled WGS sequence"/>
</dbReference>
<feature type="non-terminal residue" evidence="1">
    <location>
        <position position="1"/>
    </location>
</feature>
<accession>A0A8J2KEC7</accession>
<gene>
    <name evidence="1" type="ORF">AFUS01_LOCUS13538</name>
</gene>